<dbReference type="EMBL" id="MU003492">
    <property type="protein sequence ID" value="KAF2477466.1"/>
    <property type="molecule type" value="Genomic_DNA"/>
</dbReference>
<dbReference type="Proteomes" id="UP000799755">
    <property type="component" value="Unassembled WGS sequence"/>
</dbReference>
<evidence type="ECO:0000313" key="2">
    <source>
        <dbReference type="Proteomes" id="UP000799755"/>
    </source>
</evidence>
<sequence>MASSGPQKISVKRKRDDVPVETLIMETNETTRAKRAMRKDGGIIWRLVNDDQKRISPRASSLAPRLTRSQPATPRPHSPSLQEARSSGTVTPRIFHLSRGNDRAILVEKKGISQPVSSVDKTSSPLAPLSSPASPVLEGIAERTPKIRKLPGRSTVTLFRPDDQIVKRSQNEIKQPSEDVVHMLEQFAEDIAKKEAAPVPARKQPMRFKPRAPALRYKDRHPEKADAMNIDNDDYVYDTYYREEVMQDADGPALEPSASVGIIVIEEDDEELWDGYGEEEEESDRVYTDDEDENAEDYYANDYPEDELDSEDEFGTNPYRYHHGSDQEEYDAVNDPWSDDDVDALDRDHDFRDRLNEKSPLRKLHLARPDEDHNMEVL</sequence>
<comment type="caution">
    <text evidence="1">The sequence shown here is derived from an EMBL/GenBank/DDBJ whole genome shotgun (WGS) entry which is preliminary data.</text>
</comment>
<evidence type="ECO:0000313" key="1">
    <source>
        <dbReference type="EMBL" id="KAF2477466.1"/>
    </source>
</evidence>
<proteinExistence type="predicted"/>
<accession>A0ACB6RE51</accession>
<protein>
    <submittedName>
        <fullName evidence="1">Uncharacterized protein</fullName>
    </submittedName>
</protein>
<gene>
    <name evidence="1" type="ORF">BDR25DRAFT_1064</name>
</gene>
<organism evidence="1 2">
    <name type="scientific">Lindgomyces ingoldianus</name>
    <dbReference type="NCBI Taxonomy" id="673940"/>
    <lineage>
        <taxon>Eukaryota</taxon>
        <taxon>Fungi</taxon>
        <taxon>Dikarya</taxon>
        <taxon>Ascomycota</taxon>
        <taxon>Pezizomycotina</taxon>
        <taxon>Dothideomycetes</taxon>
        <taxon>Pleosporomycetidae</taxon>
        <taxon>Pleosporales</taxon>
        <taxon>Lindgomycetaceae</taxon>
        <taxon>Lindgomyces</taxon>
    </lineage>
</organism>
<reference evidence="1" key="1">
    <citation type="journal article" date="2020" name="Stud. Mycol.">
        <title>101 Dothideomycetes genomes: a test case for predicting lifestyles and emergence of pathogens.</title>
        <authorList>
            <person name="Haridas S."/>
            <person name="Albert R."/>
            <person name="Binder M."/>
            <person name="Bloem J."/>
            <person name="Labutti K."/>
            <person name="Salamov A."/>
            <person name="Andreopoulos B."/>
            <person name="Baker S."/>
            <person name="Barry K."/>
            <person name="Bills G."/>
            <person name="Bluhm B."/>
            <person name="Cannon C."/>
            <person name="Castanera R."/>
            <person name="Culley D."/>
            <person name="Daum C."/>
            <person name="Ezra D."/>
            <person name="Gonzalez J."/>
            <person name="Henrissat B."/>
            <person name="Kuo A."/>
            <person name="Liang C."/>
            <person name="Lipzen A."/>
            <person name="Lutzoni F."/>
            <person name="Magnuson J."/>
            <person name="Mondo S."/>
            <person name="Nolan M."/>
            <person name="Ohm R."/>
            <person name="Pangilinan J."/>
            <person name="Park H.-J."/>
            <person name="Ramirez L."/>
            <person name="Alfaro M."/>
            <person name="Sun H."/>
            <person name="Tritt A."/>
            <person name="Yoshinaga Y."/>
            <person name="Zwiers L.-H."/>
            <person name="Turgeon B."/>
            <person name="Goodwin S."/>
            <person name="Spatafora J."/>
            <person name="Crous P."/>
            <person name="Grigoriev I."/>
        </authorList>
    </citation>
    <scope>NUCLEOTIDE SEQUENCE</scope>
    <source>
        <strain evidence="1">ATCC 200398</strain>
    </source>
</reference>
<name>A0ACB6RE51_9PLEO</name>
<keyword evidence="2" id="KW-1185">Reference proteome</keyword>